<feature type="transmembrane region" description="Helical" evidence="8">
    <location>
        <begin position="147"/>
        <end position="164"/>
    </location>
</feature>
<evidence type="ECO:0000256" key="2">
    <source>
        <dbReference type="ARBA" id="ARBA00022448"/>
    </source>
</evidence>
<keyword evidence="8" id="KW-0479">Metal-binding</keyword>
<dbReference type="PANTHER" id="PTHR36964:SF1">
    <property type="entry name" value="PROTEIN-METHIONINE-SULFOXIDE REDUCTASE HEME-BINDING SUBUNIT MSRQ"/>
    <property type="match status" value="1"/>
</dbReference>
<evidence type="ECO:0000259" key="9">
    <source>
        <dbReference type="Pfam" id="PF01794"/>
    </source>
</evidence>
<sequence>MRYAWWRIAIFTSAASVPCYWLALAWQFALGPDPGKVLVDNLGQGALVLLLLTLGMTPLQRVTGWGGWLAVRRQLGLWTFSYALLHLTSYLYFLLGGEFSRLGEELQERPYILVGMLGFLGLTALALTSNRWSMRRLGKRWKALHRLIYLIVIIALLHMLWVVRSDVGRWFLYAGIATMLLALRIPIVAIALGKLQRGKKKIRNKPEING</sequence>
<comment type="similarity">
    <text evidence="8">Belongs to the MsrQ family.</text>
</comment>
<keyword evidence="2 8" id="KW-0813">Transport</keyword>
<proteinExistence type="inferred from homology"/>
<comment type="subunit">
    <text evidence="8">Heterodimer of a catalytic subunit (MsrP) and a heme-binding subunit (MsrQ).</text>
</comment>
<comment type="cofactor">
    <cofactor evidence="8">
        <name>FMN</name>
        <dbReference type="ChEBI" id="CHEBI:58210"/>
    </cofactor>
    <text evidence="8">Binds 1 FMN per subunit.</text>
</comment>
<evidence type="ECO:0000256" key="7">
    <source>
        <dbReference type="ARBA" id="ARBA00023136"/>
    </source>
</evidence>
<dbReference type="EMBL" id="POUT01000012">
    <property type="protein sequence ID" value="PNG06515.1"/>
    <property type="molecule type" value="Genomic_DNA"/>
</dbReference>
<keyword evidence="8" id="KW-0285">Flavoprotein</keyword>
<dbReference type="GO" id="GO:0046872">
    <property type="term" value="F:metal ion binding"/>
    <property type="evidence" value="ECO:0007669"/>
    <property type="project" value="UniProtKB-KW"/>
</dbReference>
<evidence type="ECO:0000256" key="3">
    <source>
        <dbReference type="ARBA" id="ARBA00022617"/>
    </source>
</evidence>
<evidence type="ECO:0000256" key="8">
    <source>
        <dbReference type="HAMAP-Rule" id="MF_01207"/>
    </source>
</evidence>
<dbReference type="RefSeq" id="WP_102895420.1">
    <property type="nucleotide sequence ID" value="NZ_POUT01000012.1"/>
</dbReference>
<dbReference type="InterPro" id="IPR013130">
    <property type="entry name" value="Fe3_Rdtase_TM_dom"/>
</dbReference>
<name>A0A2N8SVJ5_STUST</name>
<organism evidence="10 11">
    <name type="scientific">Stutzerimonas stutzeri</name>
    <name type="common">Pseudomonas stutzeri</name>
    <dbReference type="NCBI Taxonomy" id="316"/>
    <lineage>
        <taxon>Bacteria</taxon>
        <taxon>Pseudomonadati</taxon>
        <taxon>Pseudomonadota</taxon>
        <taxon>Gammaproteobacteria</taxon>
        <taxon>Pseudomonadales</taxon>
        <taxon>Pseudomonadaceae</taxon>
        <taxon>Stutzerimonas</taxon>
    </lineage>
</organism>
<protein>
    <recommendedName>
        <fullName evidence="8">Protein-methionine-sulfoxide reductase heme-binding subunit MsrQ</fullName>
    </recommendedName>
    <alternativeName>
        <fullName evidence="8">Flavocytochrome MsrQ</fullName>
    </alternativeName>
</protein>
<dbReference type="GO" id="GO:0016679">
    <property type="term" value="F:oxidoreductase activity, acting on diphenols and related substances as donors"/>
    <property type="evidence" value="ECO:0007669"/>
    <property type="project" value="TreeGrafter"/>
</dbReference>
<dbReference type="GO" id="GO:0020037">
    <property type="term" value="F:heme binding"/>
    <property type="evidence" value="ECO:0007669"/>
    <property type="project" value="UniProtKB-UniRule"/>
</dbReference>
<keyword evidence="4 8" id="KW-0812">Transmembrane</keyword>
<evidence type="ECO:0000256" key="6">
    <source>
        <dbReference type="ARBA" id="ARBA00023004"/>
    </source>
</evidence>
<comment type="caution">
    <text evidence="8">Lacks conserved residue(s) required for the propagation of feature annotation.</text>
</comment>
<feature type="transmembrane region" description="Helical" evidence="8">
    <location>
        <begin position="75"/>
        <end position="95"/>
    </location>
</feature>
<keyword evidence="8" id="KW-1003">Cell membrane</keyword>
<dbReference type="Proteomes" id="UP000236023">
    <property type="component" value="Unassembled WGS sequence"/>
</dbReference>
<gene>
    <name evidence="8" type="primary">msrQ</name>
    <name evidence="10" type="ORF">CXK94_18640</name>
</gene>
<keyword evidence="8" id="KW-0249">Electron transport</keyword>
<evidence type="ECO:0000313" key="11">
    <source>
        <dbReference type="Proteomes" id="UP000236023"/>
    </source>
</evidence>
<feature type="transmembrane region" description="Helical" evidence="8">
    <location>
        <begin position="41"/>
        <end position="63"/>
    </location>
</feature>
<keyword evidence="6 8" id="KW-0408">Iron</keyword>
<feature type="domain" description="Ferric oxidoreductase" evidence="9">
    <location>
        <begin position="46"/>
        <end position="155"/>
    </location>
</feature>
<dbReference type="HAMAP" id="MF_01207">
    <property type="entry name" value="MsrQ"/>
    <property type="match status" value="1"/>
</dbReference>
<dbReference type="AlphaFoldDB" id="A0A2N8SVJ5"/>
<comment type="caution">
    <text evidence="10">The sequence shown here is derived from an EMBL/GenBank/DDBJ whole genome shotgun (WGS) entry which is preliminary data.</text>
</comment>
<dbReference type="GO" id="GO:0010181">
    <property type="term" value="F:FMN binding"/>
    <property type="evidence" value="ECO:0007669"/>
    <property type="project" value="UniProtKB-UniRule"/>
</dbReference>
<evidence type="ECO:0000256" key="1">
    <source>
        <dbReference type="ARBA" id="ARBA00004141"/>
    </source>
</evidence>
<keyword evidence="3 8" id="KW-0349">Heme</keyword>
<keyword evidence="7 8" id="KW-0472">Membrane</keyword>
<comment type="cofactor">
    <cofactor evidence="8">
        <name>heme b</name>
        <dbReference type="ChEBI" id="CHEBI:60344"/>
    </cofactor>
    <text evidence="8">Binds 1 heme b (iron(II)-protoporphyrin IX) group per subunit.</text>
</comment>
<dbReference type="PANTHER" id="PTHR36964">
    <property type="entry name" value="PROTEIN-METHIONINE-SULFOXIDE REDUCTASE HEME-BINDING SUBUNIT MSRQ"/>
    <property type="match status" value="1"/>
</dbReference>
<dbReference type="GO" id="GO:0005886">
    <property type="term" value="C:plasma membrane"/>
    <property type="evidence" value="ECO:0007669"/>
    <property type="project" value="UniProtKB-SubCell"/>
</dbReference>
<dbReference type="InterPro" id="IPR022837">
    <property type="entry name" value="MsrQ-like"/>
</dbReference>
<comment type="function">
    <text evidence="8">Part of the MsrPQ system that repairs oxidized periplasmic proteins containing methionine sulfoxide residues (Met-O), using respiratory chain electrons. Thus protects these proteins from oxidative-stress damage caused by reactive species of oxygen and chlorine generated by the host defense mechanisms. MsrPQ is essential for the maintenance of envelope integrity under bleach stress, rescuing a wide series of structurally unrelated periplasmic proteins from methionine oxidation. MsrQ provides electrons for reduction to the reductase catalytic subunit MsrP, using the quinone pool of the respiratory chain.</text>
</comment>
<comment type="subcellular location">
    <subcellularLocation>
        <location evidence="8">Cell membrane</location>
        <topology evidence="8">Multi-pass membrane protein</topology>
    </subcellularLocation>
    <subcellularLocation>
        <location evidence="1">Membrane</location>
        <topology evidence="1">Multi-pass membrane protein</topology>
    </subcellularLocation>
</comment>
<evidence type="ECO:0000313" key="10">
    <source>
        <dbReference type="EMBL" id="PNG06515.1"/>
    </source>
</evidence>
<feature type="transmembrane region" description="Helical" evidence="8">
    <location>
        <begin position="110"/>
        <end position="127"/>
    </location>
</feature>
<reference evidence="10 11" key="1">
    <citation type="submission" date="2018-01" db="EMBL/GenBank/DDBJ databases">
        <title>Denitrification phenotypes of diverse strains of Pseudomonas stutzeri.</title>
        <authorList>
            <person name="Milligan D.A."/>
            <person name="Bergaust L."/>
            <person name="Bakken L.R."/>
            <person name="Frostegard A."/>
        </authorList>
    </citation>
    <scope>NUCLEOTIDE SEQUENCE [LARGE SCALE GENOMIC DNA]</scope>
    <source>
        <strain evidence="10 11">24a75</strain>
    </source>
</reference>
<dbReference type="NCBIfam" id="NF003831">
    <property type="entry name" value="PRK05419.1-2"/>
    <property type="match status" value="1"/>
</dbReference>
<keyword evidence="8" id="KW-0288">FMN</keyword>
<dbReference type="GO" id="GO:0009055">
    <property type="term" value="F:electron transfer activity"/>
    <property type="evidence" value="ECO:0007669"/>
    <property type="project" value="UniProtKB-UniRule"/>
</dbReference>
<dbReference type="GO" id="GO:0030091">
    <property type="term" value="P:protein repair"/>
    <property type="evidence" value="ECO:0007669"/>
    <property type="project" value="UniProtKB-UniRule"/>
</dbReference>
<feature type="transmembrane region" description="Helical" evidence="8">
    <location>
        <begin position="170"/>
        <end position="193"/>
    </location>
</feature>
<evidence type="ECO:0000256" key="4">
    <source>
        <dbReference type="ARBA" id="ARBA00022692"/>
    </source>
</evidence>
<accession>A0A2N8SVJ5</accession>
<dbReference type="Pfam" id="PF01794">
    <property type="entry name" value="Ferric_reduct"/>
    <property type="match status" value="1"/>
</dbReference>
<evidence type="ECO:0000256" key="5">
    <source>
        <dbReference type="ARBA" id="ARBA00022989"/>
    </source>
</evidence>
<keyword evidence="5 8" id="KW-1133">Transmembrane helix</keyword>